<dbReference type="InterPro" id="IPR000362">
    <property type="entry name" value="Fumarate_lyase_fam"/>
</dbReference>
<dbReference type="SUPFAM" id="SSF48557">
    <property type="entry name" value="L-aspartase-like"/>
    <property type="match status" value="1"/>
</dbReference>
<dbReference type="PRINTS" id="PR00149">
    <property type="entry name" value="FUMRATELYASE"/>
</dbReference>
<dbReference type="GO" id="GO:0004056">
    <property type="term" value="F:argininosuccinate lyase activity"/>
    <property type="evidence" value="ECO:0007669"/>
    <property type="project" value="UniProtKB-UniRule"/>
</dbReference>
<dbReference type="EC" id="4.3.2.1" evidence="2 6"/>
<dbReference type="EMBL" id="JAGSND010000025">
    <property type="protein sequence ID" value="MBR0600345.1"/>
    <property type="molecule type" value="Genomic_DNA"/>
</dbReference>
<dbReference type="PANTHER" id="PTHR43814">
    <property type="entry name" value="ARGININOSUCCINATE LYASE"/>
    <property type="match status" value="1"/>
</dbReference>
<keyword evidence="3 6" id="KW-0055">Arginine biosynthesis</keyword>
<reference evidence="9" key="2">
    <citation type="submission" date="2021-04" db="EMBL/GenBank/DDBJ databases">
        <authorList>
            <person name="Liu J."/>
        </authorList>
    </citation>
    <scope>NUCLEOTIDE SEQUENCE</scope>
    <source>
        <strain evidence="9">BAD-6</strain>
    </source>
</reference>
<feature type="domain" description="Fumarate lyase N-terminal" evidence="7">
    <location>
        <begin position="6"/>
        <end position="300"/>
    </location>
</feature>
<comment type="similarity">
    <text evidence="6">Belongs to the lyase 1 family. Argininosuccinate lyase subfamily.</text>
</comment>
<dbReference type="HAMAP" id="MF_00006">
    <property type="entry name" value="Arg_succ_lyase"/>
    <property type="match status" value="1"/>
</dbReference>
<dbReference type="Proteomes" id="UP000675664">
    <property type="component" value="Unassembled WGS sequence"/>
</dbReference>
<dbReference type="Pfam" id="PF14698">
    <property type="entry name" value="ASL_C2"/>
    <property type="match status" value="1"/>
</dbReference>
<dbReference type="FunFam" id="1.10.275.10:FF:000002">
    <property type="entry name" value="Argininosuccinate lyase"/>
    <property type="match status" value="1"/>
</dbReference>
<evidence type="ECO:0000259" key="7">
    <source>
        <dbReference type="Pfam" id="PF00206"/>
    </source>
</evidence>
<comment type="caution">
    <text evidence="9">The sequence shown here is derived from an EMBL/GenBank/DDBJ whole genome shotgun (WGS) entry which is preliminary data.</text>
</comment>
<dbReference type="InterPro" id="IPR029419">
    <property type="entry name" value="Arg_succ_lyase_C"/>
</dbReference>
<comment type="catalytic activity">
    <reaction evidence="6">
        <text>2-(N(omega)-L-arginino)succinate = fumarate + L-arginine</text>
        <dbReference type="Rhea" id="RHEA:24020"/>
        <dbReference type="ChEBI" id="CHEBI:29806"/>
        <dbReference type="ChEBI" id="CHEBI:32682"/>
        <dbReference type="ChEBI" id="CHEBI:57472"/>
        <dbReference type="EC" id="4.3.2.1"/>
    </reaction>
</comment>
<dbReference type="FunFam" id="1.10.40.30:FF:000001">
    <property type="entry name" value="Argininosuccinate lyase"/>
    <property type="match status" value="1"/>
</dbReference>
<evidence type="ECO:0000256" key="6">
    <source>
        <dbReference type="HAMAP-Rule" id="MF_00006"/>
    </source>
</evidence>
<keyword evidence="4 6" id="KW-0028">Amino-acid biosynthesis</keyword>
<dbReference type="GO" id="GO:0042450">
    <property type="term" value="P:L-arginine biosynthetic process via ornithine"/>
    <property type="evidence" value="ECO:0007669"/>
    <property type="project" value="UniProtKB-UniRule"/>
</dbReference>
<evidence type="ECO:0000256" key="3">
    <source>
        <dbReference type="ARBA" id="ARBA00022571"/>
    </source>
</evidence>
<evidence type="ECO:0000259" key="8">
    <source>
        <dbReference type="Pfam" id="PF14698"/>
    </source>
</evidence>
<accession>A0A8J7W740</accession>
<reference evidence="9" key="1">
    <citation type="submission" date="2021-04" db="EMBL/GenBank/DDBJ databases">
        <title>Sinoanaerobacter chloroacetimidivorans sp. nov., an obligate anaerobic bacterium isolated from anaerobic sludge.</title>
        <authorList>
            <person name="Bao Y."/>
        </authorList>
    </citation>
    <scope>NUCLEOTIDE SEQUENCE</scope>
    <source>
        <strain evidence="9">BAD-6</strain>
    </source>
</reference>
<dbReference type="InterPro" id="IPR008948">
    <property type="entry name" value="L-Aspartase-like"/>
</dbReference>
<dbReference type="Gene3D" id="1.10.275.10">
    <property type="entry name" value="Fumarase/aspartase (N-terminal domain)"/>
    <property type="match status" value="1"/>
</dbReference>
<feature type="domain" description="Argininosuccinate lyase C-terminal" evidence="8">
    <location>
        <begin position="363"/>
        <end position="431"/>
    </location>
</feature>
<evidence type="ECO:0000256" key="4">
    <source>
        <dbReference type="ARBA" id="ARBA00022605"/>
    </source>
</evidence>
<dbReference type="GO" id="GO:0005829">
    <property type="term" value="C:cytosol"/>
    <property type="evidence" value="ECO:0007669"/>
    <property type="project" value="TreeGrafter"/>
</dbReference>
<dbReference type="UniPathway" id="UPA00068">
    <property type="reaction ID" value="UER00114"/>
</dbReference>
<proteinExistence type="inferred from homology"/>
<dbReference type="PROSITE" id="PS00163">
    <property type="entry name" value="FUMARATE_LYASES"/>
    <property type="match status" value="1"/>
</dbReference>
<dbReference type="PANTHER" id="PTHR43814:SF1">
    <property type="entry name" value="ARGININOSUCCINATE LYASE"/>
    <property type="match status" value="1"/>
</dbReference>
<dbReference type="InterPro" id="IPR022761">
    <property type="entry name" value="Fumarate_lyase_N"/>
</dbReference>
<dbReference type="AlphaFoldDB" id="A0A8J7W740"/>
<evidence type="ECO:0000313" key="10">
    <source>
        <dbReference type="Proteomes" id="UP000675664"/>
    </source>
</evidence>
<protein>
    <recommendedName>
        <fullName evidence="2 6">Argininosuccinate lyase</fullName>
        <shortName evidence="6">ASAL</shortName>
        <ecNumber evidence="2 6">4.3.2.1</ecNumber>
    </recommendedName>
    <alternativeName>
        <fullName evidence="6">Arginosuccinase</fullName>
    </alternativeName>
</protein>
<dbReference type="Gene3D" id="1.10.40.30">
    <property type="entry name" value="Fumarase/aspartase (C-terminal domain)"/>
    <property type="match status" value="1"/>
</dbReference>
<dbReference type="Pfam" id="PF00206">
    <property type="entry name" value="Lyase_1"/>
    <property type="match status" value="1"/>
</dbReference>
<dbReference type="InterPro" id="IPR024083">
    <property type="entry name" value="Fumarase/histidase_N"/>
</dbReference>
<dbReference type="Gene3D" id="1.20.200.10">
    <property type="entry name" value="Fumarase/aspartase (Central domain)"/>
    <property type="match status" value="1"/>
</dbReference>
<keyword evidence="10" id="KW-1185">Reference proteome</keyword>
<gene>
    <name evidence="6 9" type="primary">argH</name>
    <name evidence="9" type="ORF">KCX82_20960</name>
</gene>
<evidence type="ECO:0000313" key="9">
    <source>
        <dbReference type="EMBL" id="MBR0600345.1"/>
    </source>
</evidence>
<sequence length="452" mass="51411">MKLWKGRFSKAENSLAEEFNASIEFDQRLYKQDITGSIAHARMLGKQGIIDKEEALAIESSLLEILKDIEDGKIEFTIEQEDIHMNIESILTERLGPLGKKLHTARSRNDQVAVDIRLYLKDEINHVVELLEELKQTLVTLAKEHQDTVMPGYTHLQRAQPVTLAFYLMAYWEMFHRDVRRFRFCYETTNTLPLGSGALAGTTYNTDRDFLADELGFDRLCDNAMDAVSDRDFAIEFISSCSIAMMHLSRFCEELIIWSSTEFQFIEMDDGYSTGSSIMPQKKNPDMAELIRGKTGRVYGDLMTLLTLMKGLPLAYNKDMQEDKLPVFDAGDTLKSSLAIFIQMITTMKVNVQIMEKAAKSGFMNATDAADYLVSKGLAFRDCHEIIGRMVLYCIENGKAIEELTMEELKGFSEKFEKDIYEKIDIRSCIKAKKSKGSTSFESVEQMLAAKS</sequence>
<keyword evidence="5 6" id="KW-0456">Lyase</keyword>
<dbReference type="InterPro" id="IPR009049">
    <property type="entry name" value="Argininosuccinate_lyase"/>
</dbReference>
<dbReference type="NCBIfam" id="TIGR00838">
    <property type="entry name" value="argH"/>
    <property type="match status" value="1"/>
</dbReference>
<organism evidence="9 10">
    <name type="scientific">Sinanaerobacter chloroacetimidivorans</name>
    <dbReference type="NCBI Taxonomy" id="2818044"/>
    <lineage>
        <taxon>Bacteria</taxon>
        <taxon>Bacillati</taxon>
        <taxon>Bacillota</taxon>
        <taxon>Clostridia</taxon>
        <taxon>Peptostreptococcales</taxon>
        <taxon>Anaerovoracaceae</taxon>
        <taxon>Sinanaerobacter</taxon>
    </lineage>
</organism>
<evidence type="ECO:0000256" key="2">
    <source>
        <dbReference type="ARBA" id="ARBA00012338"/>
    </source>
</evidence>
<dbReference type="InterPro" id="IPR020557">
    <property type="entry name" value="Fumarate_lyase_CS"/>
</dbReference>
<name>A0A8J7W740_9FIRM</name>
<dbReference type="PRINTS" id="PR00145">
    <property type="entry name" value="ARGSUCLYASE"/>
</dbReference>
<evidence type="ECO:0000256" key="5">
    <source>
        <dbReference type="ARBA" id="ARBA00023239"/>
    </source>
</evidence>
<keyword evidence="6" id="KW-0963">Cytoplasm</keyword>
<comment type="pathway">
    <text evidence="1 6">Amino-acid biosynthesis; L-arginine biosynthesis; L-arginine from L-ornithine and carbamoyl phosphate: step 3/3.</text>
</comment>
<dbReference type="RefSeq" id="WP_227020461.1">
    <property type="nucleotide sequence ID" value="NZ_JAGSND010000025.1"/>
</dbReference>
<dbReference type="FunFam" id="1.20.200.10:FF:000002">
    <property type="entry name" value="Argininosuccinate lyase"/>
    <property type="match status" value="1"/>
</dbReference>
<evidence type="ECO:0000256" key="1">
    <source>
        <dbReference type="ARBA" id="ARBA00004941"/>
    </source>
</evidence>
<dbReference type="CDD" id="cd01359">
    <property type="entry name" value="Argininosuccinate_lyase"/>
    <property type="match status" value="1"/>
</dbReference>
<comment type="subcellular location">
    <subcellularLocation>
        <location evidence="6">Cytoplasm</location>
    </subcellularLocation>
</comment>